<accession>A0A7S1PK02</accession>
<dbReference type="Gene3D" id="1.10.8.10">
    <property type="entry name" value="DNA helicase RuvA subunit, C-terminal domain"/>
    <property type="match status" value="1"/>
</dbReference>
<feature type="compositionally biased region" description="Basic and acidic residues" evidence="3">
    <location>
        <begin position="143"/>
        <end position="153"/>
    </location>
</feature>
<evidence type="ECO:0000313" key="5">
    <source>
        <dbReference type="EMBL" id="CAD9086843.1"/>
    </source>
</evidence>
<dbReference type="SMART" id="SM01407">
    <property type="entry name" value="NAC"/>
    <property type="match status" value="1"/>
</dbReference>
<dbReference type="EMBL" id="HBGE01000668">
    <property type="protein sequence ID" value="CAD9086843.1"/>
    <property type="molecule type" value="Transcribed_RNA"/>
</dbReference>
<dbReference type="InterPro" id="IPR044034">
    <property type="entry name" value="NAC-like_UBA"/>
</dbReference>
<dbReference type="GO" id="GO:0015031">
    <property type="term" value="P:protein transport"/>
    <property type="evidence" value="ECO:0007669"/>
    <property type="project" value="UniProtKB-KW"/>
</dbReference>
<keyword evidence="1" id="KW-0813">Transport</keyword>
<feature type="region of interest" description="Disordered" evidence="3">
    <location>
        <begin position="1"/>
        <end position="73"/>
    </location>
</feature>
<dbReference type="PIRSF" id="PIRSF015901">
    <property type="entry name" value="NAC_alpha"/>
    <property type="match status" value="1"/>
</dbReference>
<dbReference type="Pfam" id="PF01849">
    <property type="entry name" value="NAC"/>
    <property type="match status" value="1"/>
</dbReference>
<dbReference type="Pfam" id="PF19026">
    <property type="entry name" value="UBA_HYPK"/>
    <property type="match status" value="1"/>
</dbReference>
<dbReference type="FunFam" id="2.20.70.30:FF:000002">
    <property type="entry name" value="Nascent polypeptide-associated complex (NAC), alpha subunit"/>
    <property type="match status" value="1"/>
</dbReference>
<dbReference type="CDD" id="cd22054">
    <property type="entry name" value="NAC_NACA"/>
    <property type="match status" value="1"/>
</dbReference>
<dbReference type="InterPro" id="IPR038187">
    <property type="entry name" value="NAC_A/B_dom_sf"/>
</dbReference>
<feature type="compositionally biased region" description="Acidic residues" evidence="3">
    <location>
        <begin position="16"/>
        <end position="41"/>
    </location>
</feature>
<feature type="compositionally biased region" description="Basic and acidic residues" evidence="3">
    <location>
        <begin position="47"/>
        <end position="61"/>
    </location>
</feature>
<dbReference type="InterPro" id="IPR002715">
    <property type="entry name" value="Nas_poly-pep-assoc_cplx_dom"/>
</dbReference>
<feature type="region of interest" description="Disordered" evidence="3">
    <location>
        <begin position="137"/>
        <end position="169"/>
    </location>
</feature>
<sequence length="206" mass="22521">MGKKAEKKAAAAEKKEEEEEAEVEAEGEEDEDSDSTDEDMPNLENADGTKKDEKSKQNRSEKKSRKAVQKLGMKPVPGIVRVTVKKSKNILFVISKPDVHKSPNSDTYIVFGEAKIEDLSAQAQANAAQQFTQQTADTAVAEPKVEGESAKIEEVEDDGEADESGIEPKDIELVMSQVQCSRAKAEKALRSHNNDIVEAIMQLSSS</sequence>
<gene>
    <name evidence="5" type="ORF">ACAT0790_LOCUS417</name>
</gene>
<dbReference type="GO" id="GO:0005854">
    <property type="term" value="C:nascent polypeptide-associated complex"/>
    <property type="evidence" value="ECO:0007669"/>
    <property type="project" value="InterPro"/>
</dbReference>
<dbReference type="Gene3D" id="2.20.70.30">
    <property type="entry name" value="Nascent polypeptide-associated complex domain"/>
    <property type="match status" value="1"/>
</dbReference>
<protein>
    <recommendedName>
        <fullName evidence="4">NAC-A/B domain-containing protein</fullName>
    </recommendedName>
</protein>
<evidence type="ECO:0000256" key="3">
    <source>
        <dbReference type="SAM" id="MobiDB-lite"/>
    </source>
</evidence>
<feature type="compositionally biased region" description="Acidic residues" evidence="3">
    <location>
        <begin position="154"/>
        <end position="165"/>
    </location>
</feature>
<dbReference type="InterPro" id="IPR016641">
    <property type="entry name" value="EGD2/NACA0like"/>
</dbReference>
<dbReference type="AlphaFoldDB" id="A0A7S1PK02"/>
<feature type="domain" description="NAC-A/B" evidence="4">
    <location>
        <begin position="58"/>
        <end position="123"/>
    </location>
</feature>
<dbReference type="SUPFAM" id="SSF46934">
    <property type="entry name" value="UBA-like"/>
    <property type="match status" value="1"/>
</dbReference>
<evidence type="ECO:0000256" key="1">
    <source>
        <dbReference type="ARBA" id="ARBA00022448"/>
    </source>
</evidence>
<dbReference type="CDD" id="cd14358">
    <property type="entry name" value="UBA_NAC_euk"/>
    <property type="match status" value="1"/>
</dbReference>
<dbReference type="PROSITE" id="PS51151">
    <property type="entry name" value="NAC_AB"/>
    <property type="match status" value="1"/>
</dbReference>
<organism evidence="5">
    <name type="scientific">Alexandrium catenella</name>
    <name type="common">Red tide dinoflagellate</name>
    <name type="synonym">Gonyaulax catenella</name>
    <dbReference type="NCBI Taxonomy" id="2925"/>
    <lineage>
        <taxon>Eukaryota</taxon>
        <taxon>Sar</taxon>
        <taxon>Alveolata</taxon>
        <taxon>Dinophyceae</taxon>
        <taxon>Gonyaulacales</taxon>
        <taxon>Pyrocystaceae</taxon>
        <taxon>Alexandrium</taxon>
    </lineage>
</organism>
<dbReference type="PANTHER" id="PTHR21713">
    <property type="entry name" value="NASCENT POLYPEPTIDE ASSOCIATED COMPLEX ALPHA SUBUNIT-RELATED"/>
    <property type="match status" value="1"/>
</dbReference>
<name>A0A7S1PK02_ALECA</name>
<dbReference type="InterPro" id="IPR009060">
    <property type="entry name" value="UBA-like_sf"/>
</dbReference>
<reference evidence="5" key="1">
    <citation type="submission" date="2021-01" db="EMBL/GenBank/DDBJ databases">
        <authorList>
            <person name="Corre E."/>
            <person name="Pelletier E."/>
            <person name="Niang G."/>
            <person name="Scheremetjew M."/>
            <person name="Finn R."/>
            <person name="Kale V."/>
            <person name="Holt S."/>
            <person name="Cochrane G."/>
            <person name="Meng A."/>
            <person name="Brown T."/>
            <person name="Cohen L."/>
        </authorList>
    </citation>
    <scope>NUCLEOTIDE SEQUENCE</scope>
    <source>
        <strain evidence="5">OF101</strain>
    </source>
</reference>
<evidence type="ECO:0000259" key="4">
    <source>
        <dbReference type="PROSITE" id="PS51151"/>
    </source>
</evidence>
<proteinExistence type="predicted"/>
<keyword evidence="2" id="KW-0653">Protein transport</keyword>
<evidence type="ECO:0000256" key="2">
    <source>
        <dbReference type="ARBA" id="ARBA00022927"/>
    </source>
</evidence>